<dbReference type="GO" id="GO:0005829">
    <property type="term" value="C:cytosol"/>
    <property type="evidence" value="ECO:0007669"/>
    <property type="project" value="TreeGrafter"/>
</dbReference>
<evidence type="ECO:0000313" key="8">
    <source>
        <dbReference type="EMBL" id="CAD9476694.1"/>
    </source>
</evidence>
<evidence type="ECO:0000256" key="1">
    <source>
        <dbReference type="ARBA" id="ARBA00008601"/>
    </source>
</evidence>
<sequence length="297" mass="32458">MSSLSMTFANDSETAAHGSRHEMRIGVCSFASRGARAGSNGADRCKQEMLCHLHFVFINQFGTVRRTSWLELRFLFLMDYGTVRFFFIFNGLRLLFQKLHDFLPKTRAPFDALRATGRVYDLEWQDRDDFEITPADLVAALLWVHGILERGGSVVVNCAQGKSRSGTAATAYVMARHNLNWTVALAQVKQARPFVAPNPGFLRQLEAMEPEIRACLGGFQKEKEEKKGERGGDGGGRGGRGERAQVVAPDSAPEPAHPPSETKTPTTGETIATGVVVDVPPPAATALSPVPNTTRGD</sequence>
<dbReference type="CDD" id="cd14498">
    <property type="entry name" value="DSP"/>
    <property type="match status" value="1"/>
</dbReference>
<dbReference type="PROSITE" id="PS50056">
    <property type="entry name" value="TYR_PHOSPHATASE_2"/>
    <property type="match status" value="1"/>
</dbReference>
<dbReference type="GO" id="GO:0004725">
    <property type="term" value="F:protein tyrosine phosphatase activity"/>
    <property type="evidence" value="ECO:0007669"/>
    <property type="project" value="TreeGrafter"/>
</dbReference>
<keyword evidence="2" id="KW-0378">Hydrolase</keyword>
<comment type="catalytic activity">
    <reaction evidence="4">
        <text>O-phospho-L-seryl-[protein] + H2O = L-seryl-[protein] + phosphate</text>
        <dbReference type="Rhea" id="RHEA:20629"/>
        <dbReference type="Rhea" id="RHEA-COMP:9863"/>
        <dbReference type="Rhea" id="RHEA-COMP:11604"/>
        <dbReference type="ChEBI" id="CHEBI:15377"/>
        <dbReference type="ChEBI" id="CHEBI:29999"/>
        <dbReference type="ChEBI" id="CHEBI:43474"/>
        <dbReference type="ChEBI" id="CHEBI:83421"/>
        <dbReference type="EC" id="3.1.3.16"/>
    </reaction>
</comment>
<accession>A0A7S2MD86</accession>
<dbReference type="SMART" id="SM00195">
    <property type="entry name" value="DSPc"/>
    <property type="match status" value="1"/>
</dbReference>
<gene>
    <name evidence="8" type="ORF">DSPE1174_LOCUS28809</name>
</gene>
<dbReference type="EMBL" id="HBGS01055531">
    <property type="protein sequence ID" value="CAD9476694.1"/>
    <property type="molecule type" value="Transcribed_RNA"/>
</dbReference>
<dbReference type="GO" id="GO:0004722">
    <property type="term" value="F:protein serine/threonine phosphatase activity"/>
    <property type="evidence" value="ECO:0007669"/>
    <property type="project" value="UniProtKB-EC"/>
</dbReference>
<evidence type="ECO:0000256" key="4">
    <source>
        <dbReference type="ARBA" id="ARBA00047761"/>
    </source>
</evidence>
<evidence type="ECO:0000259" key="7">
    <source>
        <dbReference type="PROSITE" id="PS50056"/>
    </source>
</evidence>
<dbReference type="InterPro" id="IPR000387">
    <property type="entry name" value="Tyr_Pase_dom"/>
</dbReference>
<evidence type="ECO:0000256" key="6">
    <source>
        <dbReference type="SAM" id="MobiDB-lite"/>
    </source>
</evidence>
<evidence type="ECO:0000256" key="3">
    <source>
        <dbReference type="ARBA" id="ARBA00022912"/>
    </source>
</evidence>
<dbReference type="SUPFAM" id="SSF52799">
    <property type="entry name" value="(Phosphotyrosine protein) phosphatases II"/>
    <property type="match status" value="1"/>
</dbReference>
<dbReference type="Pfam" id="PF00782">
    <property type="entry name" value="DSPc"/>
    <property type="match status" value="1"/>
</dbReference>
<protein>
    <recommendedName>
        <fullName evidence="7">Tyrosine specific protein phosphatases domain-containing protein</fullName>
    </recommendedName>
</protein>
<dbReference type="GO" id="GO:0007165">
    <property type="term" value="P:signal transduction"/>
    <property type="evidence" value="ECO:0007669"/>
    <property type="project" value="TreeGrafter"/>
</dbReference>
<evidence type="ECO:0000256" key="5">
    <source>
        <dbReference type="ARBA" id="ARBA00048336"/>
    </source>
</evidence>
<reference evidence="8" key="1">
    <citation type="submission" date="2021-01" db="EMBL/GenBank/DDBJ databases">
        <authorList>
            <person name="Corre E."/>
            <person name="Pelletier E."/>
            <person name="Niang G."/>
            <person name="Scheremetjew M."/>
            <person name="Finn R."/>
            <person name="Kale V."/>
            <person name="Holt S."/>
            <person name="Cochrane G."/>
            <person name="Meng A."/>
            <person name="Brown T."/>
            <person name="Cohen L."/>
        </authorList>
    </citation>
    <scope>NUCLEOTIDE SEQUENCE</scope>
    <source>
        <strain evidence="8">CCMP1381</strain>
    </source>
</reference>
<keyword evidence="3" id="KW-0904">Protein phosphatase</keyword>
<feature type="compositionally biased region" description="Polar residues" evidence="6">
    <location>
        <begin position="261"/>
        <end position="270"/>
    </location>
</feature>
<dbReference type="InterPro" id="IPR029021">
    <property type="entry name" value="Prot-tyrosine_phosphatase-like"/>
</dbReference>
<dbReference type="PANTHER" id="PTHR45948">
    <property type="entry name" value="DUAL SPECIFICITY PROTEIN PHOSPHATASE DDB_G0269404-RELATED"/>
    <property type="match status" value="1"/>
</dbReference>
<proteinExistence type="inferred from homology"/>
<dbReference type="InterPro" id="IPR020422">
    <property type="entry name" value="TYR_PHOSPHATASE_DUAL_dom"/>
</dbReference>
<evidence type="ECO:0000256" key="2">
    <source>
        <dbReference type="ARBA" id="ARBA00022801"/>
    </source>
</evidence>
<dbReference type="AlphaFoldDB" id="A0A7S2MD86"/>
<feature type="region of interest" description="Disordered" evidence="6">
    <location>
        <begin position="218"/>
        <end position="297"/>
    </location>
</feature>
<dbReference type="InterPro" id="IPR000340">
    <property type="entry name" value="Dual-sp_phosphatase_cat-dom"/>
</dbReference>
<dbReference type="PANTHER" id="PTHR45948:SF2">
    <property type="entry name" value="DUAL SPECIFICITY PROTEIN PHOSPHATASE"/>
    <property type="match status" value="1"/>
</dbReference>
<feature type="compositionally biased region" description="Basic and acidic residues" evidence="6">
    <location>
        <begin position="220"/>
        <end position="232"/>
    </location>
</feature>
<dbReference type="Gene3D" id="3.90.190.10">
    <property type="entry name" value="Protein tyrosine phosphatase superfamily"/>
    <property type="match status" value="1"/>
</dbReference>
<name>A0A7S2MD86_9STRA</name>
<comment type="similarity">
    <text evidence="1">Belongs to the protein-tyrosine phosphatase family. Non-receptor class dual specificity subfamily.</text>
</comment>
<comment type="catalytic activity">
    <reaction evidence="5">
        <text>O-phospho-L-threonyl-[protein] + H2O = L-threonyl-[protein] + phosphate</text>
        <dbReference type="Rhea" id="RHEA:47004"/>
        <dbReference type="Rhea" id="RHEA-COMP:11060"/>
        <dbReference type="Rhea" id="RHEA-COMP:11605"/>
        <dbReference type="ChEBI" id="CHEBI:15377"/>
        <dbReference type="ChEBI" id="CHEBI:30013"/>
        <dbReference type="ChEBI" id="CHEBI:43474"/>
        <dbReference type="ChEBI" id="CHEBI:61977"/>
        <dbReference type="EC" id="3.1.3.16"/>
    </reaction>
</comment>
<feature type="domain" description="Tyrosine specific protein phosphatases" evidence="7">
    <location>
        <begin position="135"/>
        <end position="193"/>
    </location>
</feature>
<organism evidence="8">
    <name type="scientific">Octactis speculum</name>
    <dbReference type="NCBI Taxonomy" id="3111310"/>
    <lineage>
        <taxon>Eukaryota</taxon>
        <taxon>Sar</taxon>
        <taxon>Stramenopiles</taxon>
        <taxon>Ochrophyta</taxon>
        <taxon>Dictyochophyceae</taxon>
        <taxon>Dictyochales</taxon>
        <taxon>Dictyochaceae</taxon>
        <taxon>Octactis</taxon>
    </lineage>
</organism>